<evidence type="ECO:0000313" key="3">
    <source>
        <dbReference type="Proteomes" id="UP000026962"/>
    </source>
</evidence>
<reference evidence="2" key="1">
    <citation type="submission" date="2015-04" db="UniProtKB">
        <authorList>
            <consortium name="EnsemblPlants"/>
        </authorList>
    </citation>
    <scope>IDENTIFICATION</scope>
</reference>
<dbReference type="Proteomes" id="UP000026962">
    <property type="component" value="Chromosome 12"/>
</dbReference>
<organism evidence="2">
    <name type="scientific">Oryza punctata</name>
    <name type="common">Red rice</name>
    <dbReference type="NCBI Taxonomy" id="4537"/>
    <lineage>
        <taxon>Eukaryota</taxon>
        <taxon>Viridiplantae</taxon>
        <taxon>Streptophyta</taxon>
        <taxon>Embryophyta</taxon>
        <taxon>Tracheophyta</taxon>
        <taxon>Spermatophyta</taxon>
        <taxon>Magnoliopsida</taxon>
        <taxon>Liliopsida</taxon>
        <taxon>Poales</taxon>
        <taxon>Poaceae</taxon>
        <taxon>BOP clade</taxon>
        <taxon>Oryzoideae</taxon>
        <taxon>Oryzeae</taxon>
        <taxon>Oryzinae</taxon>
        <taxon>Oryza</taxon>
    </lineage>
</organism>
<feature type="region of interest" description="Disordered" evidence="1">
    <location>
        <begin position="23"/>
        <end position="68"/>
    </location>
</feature>
<dbReference type="AlphaFoldDB" id="A0A0E0MM20"/>
<reference evidence="2" key="2">
    <citation type="submission" date="2018-05" db="EMBL/GenBank/DDBJ databases">
        <title>OpunRS2 (Oryza punctata Reference Sequence Version 2).</title>
        <authorList>
            <person name="Zhang J."/>
            <person name="Kudrna D."/>
            <person name="Lee S."/>
            <person name="Talag J."/>
            <person name="Welchert J."/>
            <person name="Wing R.A."/>
        </authorList>
    </citation>
    <scope>NUCLEOTIDE SEQUENCE [LARGE SCALE GENOMIC DNA]</scope>
</reference>
<sequence>MKGLPFSLPAAVALVADADADAAATPATNRKVATSSNSIHPPPSTADPCANTSTLIRLPTDTRKQARW</sequence>
<protein>
    <submittedName>
        <fullName evidence="2">Uncharacterized protein</fullName>
    </submittedName>
</protein>
<evidence type="ECO:0000313" key="2">
    <source>
        <dbReference type="EnsemblPlants" id="OPUNC12G09640.5"/>
    </source>
</evidence>
<evidence type="ECO:0000256" key="1">
    <source>
        <dbReference type="SAM" id="MobiDB-lite"/>
    </source>
</evidence>
<proteinExistence type="predicted"/>
<keyword evidence="3" id="KW-1185">Reference proteome</keyword>
<dbReference type="HOGENOM" id="CLU_2798381_0_0_1"/>
<accession>A0A0E0MM20</accession>
<dbReference type="Gramene" id="OPUNC12G09640.5">
    <property type="protein sequence ID" value="OPUNC12G09640.5"/>
    <property type="gene ID" value="OPUNC12G09640"/>
</dbReference>
<name>A0A0E0MM20_ORYPU</name>
<dbReference type="EnsemblPlants" id="OPUNC12G09640.5">
    <property type="protein sequence ID" value="OPUNC12G09640.5"/>
    <property type="gene ID" value="OPUNC12G09640"/>
</dbReference>